<organism evidence="3 4">
    <name type="scientific">Streptomyces nojiriensis</name>
    <dbReference type="NCBI Taxonomy" id="66374"/>
    <lineage>
        <taxon>Bacteria</taxon>
        <taxon>Bacillati</taxon>
        <taxon>Actinomycetota</taxon>
        <taxon>Actinomycetes</taxon>
        <taxon>Kitasatosporales</taxon>
        <taxon>Streptomycetaceae</taxon>
        <taxon>Streptomyces</taxon>
    </lineage>
</organism>
<dbReference type="EMBL" id="BNEC01000003">
    <property type="protein sequence ID" value="GHI66983.1"/>
    <property type="molecule type" value="Genomic_DNA"/>
</dbReference>
<comment type="caution">
    <text evidence="3">The sequence shown here is derived from an EMBL/GenBank/DDBJ whole genome shotgun (WGS) entry which is preliminary data.</text>
</comment>
<dbReference type="Gene3D" id="1.10.357.10">
    <property type="entry name" value="Tetracycline Repressor, domain 2"/>
    <property type="match status" value="1"/>
</dbReference>
<feature type="domain" description="HTH tetR-type" evidence="2">
    <location>
        <begin position="10"/>
        <end position="55"/>
    </location>
</feature>
<evidence type="ECO:0000256" key="1">
    <source>
        <dbReference type="ARBA" id="ARBA00023125"/>
    </source>
</evidence>
<reference evidence="4" key="1">
    <citation type="submission" date="2023-07" db="EMBL/GenBank/DDBJ databases">
        <title>Whole genome shotgun sequence of Streptomyces nojiriensis NBRC 13794.</title>
        <authorList>
            <person name="Komaki H."/>
            <person name="Tamura T."/>
        </authorList>
    </citation>
    <scope>NUCLEOTIDE SEQUENCE [LARGE SCALE GENOMIC DNA]</scope>
    <source>
        <strain evidence="4">NBRC 13794</strain>
    </source>
</reference>
<dbReference type="Pfam" id="PF00440">
    <property type="entry name" value="TetR_N"/>
    <property type="match status" value="1"/>
</dbReference>
<sequence>MTEHPGLAVIVTAALPLVVRHGSAVTTSMVARAAGLPAAAVFTAFPDKAALLEACAAAALRADEAVAAINAIDLTRPLETRLASAAVHLRSYATRLLLLADAMPPRRPRLAEPTENSGGHARHEEELASLRQALTALFEPERELLRMPPEHLARVFQSMVLSDAPSGPGEPVPTEELVSLLLWGALTPP</sequence>
<dbReference type="SUPFAM" id="SSF46689">
    <property type="entry name" value="Homeodomain-like"/>
    <property type="match status" value="1"/>
</dbReference>
<evidence type="ECO:0000259" key="2">
    <source>
        <dbReference type="Pfam" id="PF00440"/>
    </source>
</evidence>
<dbReference type="InterPro" id="IPR001647">
    <property type="entry name" value="HTH_TetR"/>
</dbReference>
<evidence type="ECO:0000313" key="3">
    <source>
        <dbReference type="EMBL" id="GHI66983.1"/>
    </source>
</evidence>
<protein>
    <recommendedName>
        <fullName evidence="2">HTH tetR-type domain-containing protein</fullName>
    </recommendedName>
</protein>
<dbReference type="GeneID" id="95593346"/>
<accession>A0ABQ3SFR5</accession>
<name>A0ABQ3SFR5_9ACTN</name>
<dbReference type="InterPro" id="IPR009057">
    <property type="entry name" value="Homeodomain-like_sf"/>
</dbReference>
<evidence type="ECO:0000313" key="4">
    <source>
        <dbReference type="Proteomes" id="UP000613974"/>
    </source>
</evidence>
<keyword evidence="4" id="KW-1185">Reference proteome</keyword>
<dbReference type="RefSeq" id="WP_189739493.1">
    <property type="nucleotide sequence ID" value="NZ_BMRL01000007.1"/>
</dbReference>
<gene>
    <name evidence="3" type="ORF">Snoj_09010</name>
</gene>
<dbReference type="Proteomes" id="UP000613974">
    <property type="component" value="Unassembled WGS sequence"/>
</dbReference>
<keyword evidence="1" id="KW-0238">DNA-binding</keyword>
<proteinExistence type="predicted"/>